<organism evidence="3 4">
    <name type="scientific">Diaphorobacter limosus</name>
    <dbReference type="NCBI Taxonomy" id="3036128"/>
    <lineage>
        <taxon>Bacteria</taxon>
        <taxon>Pseudomonadati</taxon>
        <taxon>Pseudomonadota</taxon>
        <taxon>Betaproteobacteria</taxon>
        <taxon>Burkholderiales</taxon>
        <taxon>Comamonadaceae</taxon>
        <taxon>Diaphorobacter</taxon>
    </lineage>
</organism>
<keyword evidence="1" id="KW-0472">Membrane</keyword>
<evidence type="ECO:0000259" key="2">
    <source>
        <dbReference type="Pfam" id="PF00561"/>
    </source>
</evidence>
<dbReference type="RefSeq" id="WP_317700309.1">
    <property type="nucleotide sequence ID" value="NZ_CP136921.1"/>
</dbReference>
<keyword evidence="4" id="KW-1185">Reference proteome</keyword>
<accession>A0ABZ0J1T9</accession>
<keyword evidence="3" id="KW-0378">Hydrolase</keyword>
<dbReference type="EMBL" id="CP136921">
    <property type="protein sequence ID" value="WOO30813.1"/>
    <property type="molecule type" value="Genomic_DNA"/>
</dbReference>
<proteinExistence type="predicted"/>
<dbReference type="InterPro" id="IPR000073">
    <property type="entry name" value="AB_hydrolase_1"/>
</dbReference>
<protein>
    <submittedName>
        <fullName evidence="3">Alpha/beta fold hydrolase</fullName>
    </submittedName>
</protein>
<dbReference type="InterPro" id="IPR029058">
    <property type="entry name" value="AB_hydrolase_fold"/>
</dbReference>
<dbReference type="GO" id="GO:0016787">
    <property type="term" value="F:hydrolase activity"/>
    <property type="evidence" value="ECO:0007669"/>
    <property type="project" value="UniProtKB-KW"/>
</dbReference>
<sequence>MTNARWQRWLVAWHGVLVLVWLQGFWQRSVPLALAGLVAVPLLSRLTMLPQFLLMAWVCRHDAAPRLGAARLLRAWWAESRWAALVFGWWQPFRMHAVPDWLPPRAADRPAPRGVVLVHGFLCNRAFWTPWFAPLRARGHAFVAVTLEPAFGSIDDYAPAIEAAVRRVTEATGQAPLIVGHSMGGLAIRAWLRATPDGDARVHRVVTIGSPHHGTWPAAHARSIPGQQMRLHGPWVQQLAAHEPPARRALFRCWYSNGDNAVYPPAAATLAGADNRFVASLAHVELAFDPRVLADCLELIKLGSDSN</sequence>
<dbReference type="Gene3D" id="3.40.50.1820">
    <property type="entry name" value="alpha/beta hydrolase"/>
    <property type="match status" value="1"/>
</dbReference>
<evidence type="ECO:0000313" key="4">
    <source>
        <dbReference type="Proteomes" id="UP001303211"/>
    </source>
</evidence>
<keyword evidence="1" id="KW-1133">Transmembrane helix</keyword>
<reference evidence="3 4" key="1">
    <citation type="submission" date="2023-03" db="EMBL/GenBank/DDBJ databases">
        <title>Diaphorobacter basophil sp. nov., isolated from a sewage-treatment plant.</title>
        <authorList>
            <person name="Yang K."/>
        </authorList>
    </citation>
    <scope>NUCLEOTIDE SEQUENCE [LARGE SCALE GENOMIC DNA]</scope>
    <source>
        <strain evidence="3 4">Y-1</strain>
    </source>
</reference>
<dbReference type="SUPFAM" id="SSF53474">
    <property type="entry name" value="alpha/beta-Hydrolases"/>
    <property type="match status" value="1"/>
</dbReference>
<feature type="transmembrane region" description="Helical" evidence="1">
    <location>
        <begin position="9"/>
        <end position="26"/>
    </location>
</feature>
<dbReference type="PANTHER" id="PTHR37946:SF1">
    <property type="entry name" value="SLL1969 PROTEIN"/>
    <property type="match status" value="1"/>
</dbReference>
<dbReference type="PANTHER" id="PTHR37946">
    <property type="entry name" value="SLL1969 PROTEIN"/>
    <property type="match status" value="1"/>
</dbReference>
<name>A0ABZ0J1T9_9BURK</name>
<feature type="domain" description="AB hydrolase-1" evidence="2">
    <location>
        <begin position="115"/>
        <end position="242"/>
    </location>
</feature>
<dbReference type="Pfam" id="PF00561">
    <property type="entry name" value="Abhydrolase_1"/>
    <property type="match status" value="1"/>
</dbReference>
<dbReference type="Proteomes" id="UP001303211">
    <property type="component" value="Chromosome"/>
</dbReference>
<gene>
    <name evidence="3" type="ORF">P4826_10220</name>
</gene>
<evidence type="ECO:0000256" key="1">
    <source>
        <dbReference type="SAM" id="Phobius"/>
    </source>
</evidence>
<evidence type="ECO:0000313" key="3">
    <source>
        <dbReference type="EMBL" id="WOO30813.1"/>
    </source>
</evidence>
<keyword evidence="1" id="KW-0812">Transmembrane</keyword>